<protein>
    <submittedName>
        <fullName evidence="1">Uncharacterized protein</fullName>
    </submittedName>
</protein>
<name>A0A0V0Z5N5_9BILA</name>
<comment type="caution">
    <text evidence="1">The sequence shown here is derived from an EMBL/GenBank/DDBJ whole genome shotgun (WGS) entry which is preliminary data.</text>
</comment>
<dbReference type="EMBL" id="JYDQ01000403">
    <property type="protein sequence ID" value="KRY07798.1"/>
    <property type="molecule type" value="Genomic_DNA"/>
</dbReference>
<gene>
    <name evidence="1" type="ORF">T12_8944</name>
</gene>
<dbReference type="AlphaFoldDB" id="A0A0V0Z5N5"/>
<sequence>MLLIKVNFNKANGKLIQSCLLCYDGPFWDDARLRHGDATGVLELECRPSTVGGSVGVGVTPDFGVTLNKCLSRLNLYTADRAPSQMSRYPQTAAAVLSVQSPSCSVRRRLTYASSASAKTMF</sequence>
<dbReference type="Proteomes" id="UP000054783">
    <property type="component" value="Unassembled WGS sequence"/>
</dbReference>
<reference evidence="1 2" key="1">
    <citation type="submission" date="2015-01" db="EMBL/GenBank/DDBJ databases">
        <title>Evolution of Trichinella species and genotypes.</title>
        <authorList>
            <person name="Korhonen P.K."/>
            <person name="Edoardo P."/>
            <person name="Giuseppe L.R."/>
            <person name="Gasser R.B."/>
        </authorList>
    </citation>
    <scope>NUCLEOTIDE SEQUENCE [LARGE SCALE GENOMIC DNA]</scope>
    <source>
        <strain evidence="1">ISS2496</strain>
    </source>
</reference>
<organism evidence="1 2">
    <name type="scientific">Trichinella patagoniensis</name>
    <dbReference type="NCBI Taxonomy" id="990121"/>
    <lineage>
        <taxon>Eukaryota</taxon>
        <taxon>Metazoa</taxon>
        <taxon>Ecdysozoa</taxon>
        <taxon>Nematoda</taxon>
        <taxon>Enoplea</taxon>
        <taxon>Dorylaimia</taxon>
        <taxon>Trichinellida</taxon>
        <taxon>Trichinellidae</taxon>
        <taxon>Trichinella</taxon>
    </lineage>
</organism>
<proteinExistence type="predicted"/>
<evidence type="ECO:0000313" key="1">
    <source>
        <dbReference type="EMBL" id="KRY07798.1"/>
    </source>
</evidence>
<accession>A0A0V0Z5N5</accession>
<keyword evidence="2" id="KW-1185">Reference proteome</keyword>
<evidence type="ECO:0000313" key="2">
    <source>
        <dbReference type="Proteomes" id="UP000054783"/>
    </source>
</evidence>